<feature type="compositionally biased region" description="Acidic residues" evidence="3">
    <location>
        <begin position="704"/>
        <end position="727"/>
    </location>
</feature>
<feature type="chain" id="PRO_5017373090" description="Protein CHUP1, chloroplastic" evidence="4">
    <location>
        <begin position="21"/>
        <end position="1197"/>
    </location>
</feature>
<evidence type="ECO:0000256" key="4">
    <source>
        <dbReference type="SAM" id="SignalP"/>
    </source>
</evidence>
<reference evidence="5 6" key="1">
    <citation type="journal article" date="2018" name="Cell">
        <title>The Chara Genome: Secondary Complexity and Implications for Plant Terrestrialization.</title>
        <authorList>
            <person name="Nishiyama T."/>
            <person name="Sakayama H."/>
            <person name="Vries J.D."/>
            <person name="Buschmann H."/>
            <person name="Saint-Marcoux D."/>
            <person name="Ullrich K.K."/>
            <person name="Haas F.B."/>
            <person name="Vanderstraeten L."/>
            <person name="Becker D."/>
            <person name="Lang D."/>
            <person name="Vosolsobe S."/>
            <person name="Rombauts S."/>
            <person name="Wilhelmsson P.K.I."/>
            <person name="Janitza P."/>
            <person name="Kern R."/>
            <person name="Heyl A."/>
            <person name="Rumpler F."/>
            <person name="Villalobos L.I.A.C."/>
            <person name="Clay J.M."/>
            <person name="Skokan R."/>
            <person name="Toyoda A."/>
            <person name="Suzuki Y."/>
            <person name="Kagoshima H."/>
            <person name="Schijlen E."/>
            <person name="Tajeshwar N."/>
            <person name="Catarino B."/>
            <person name="Hetherington A.J."/>
            <person name="Saltykova A."/>
            <person name="Bonnot C."/>
            <person name="Breuninger H."/>
            <person name="Symeonidi A."/>
            <person name="Radhakrishnan G.V."/>
            <person name="Van Nieuwerburgh F."/>
            <person name="Deforce D."/>
            <person name="Chang C."/>
            <person name="Karol K.G."/>
            <person name="Hedrich R."/>
            <person name="Ulvskov P."/>
            <person name="Glockner G."/>
            <person name="Delwiche C.F."/>
            <person name="Petrasek J."/>
            <person name="Van de Peer Y."/>
            <person name="Friml J."/>
            <person name="Beilby M."/>
            <person name="Dolan L."/>
            <person name="Kohara Y."/>
            <person name="Sugano S."/>
            <person name="Fujiyama A."/>
            <person name="Delaux P.-M."/>
            <person name="Quint M."/>
            <person name="TheiBen G."/>
            <person name="Hagemann M."/>
            <person name="Harholt J."/>
            <person name="Dunand C."/>
            <person name="Zachgo S."/>
            <person name="Langdale J."/>
            <person name="Maumus F."/>
            <person name="Straeten D.V.D."/>
            <person name="Gould S.B."/>
            <person name="Rensing S.A."/>
        </authorList>
    </citation>
    <scope>NUCLEOTIDE SEQUENCE [LARGE SCALE GENOMIC DNA]</scope>
    <source>
        <strain evidence="5 6">S276</strain>
    </source>
</reference>
<dbReference type="InterPro" id="IPR040265">
    <property type="entry name" value="CHUP1/IPGA1-like"/>
</dbReference>
<feature type="compositionally biased region" description="Basic and acidic residues" evidence="3">
    <location>
        <begin position="823"/>
        <end position="832"/>
    </location>
</feature>
<accession>A0A388KIB6</accession>
<feature type="region of interest" description="Disordered" evidence="3">
    <location>
        <begin position="582"/>
        <end position="651"/>
    </location>
</feature>
<evidence type="ECO:0000256" key="1">
    <source>
        <dbReference type="ARBA" id="ARBA00023054"/>
    </source>
</evidence>
<feature type="region of interest" description="Disordered" evidence="3">
    <location>
        <begin position="21"/>
        <end position="74"/>
    </location>
</feature>
<protein>
    <recommendedName>
        <fullName evidence="7">Protein CHUP1, chloroplastic</fullName>
    </recommendedName>
</protein>
<feature type="compositionally biased region" description="Low complexity" evidence="3">
    <location>
        <begin position="589"/>
        <end position="602"/>
    </location>
</feature>
<keyword evidence="4" id="KW-0732">Signal</keyword>
<feature type="signal peptide" evidence="4">
    <location>
        <begin position="1"/>
        <end position="20"/>
    </location>
</feature>
<proteinExistence type="predicted"/>
<feature type="compositionally biased region" description="Basic and acidic residues" evidence="3">
    <location>
        <begin position="38"/>
        <end position="49"/>
    </location>
</feature>
<dbReference type="PANTHER" id="PTHR31342:SF7">
    <property type="entry name" value="PROTEIN CHUP1, CHLOROPLASTIC"/>
    <property type="match status" value="1"/>
</dbReference>
<feature type="compositionally biased region" description="Pro residues" evidence="3">
    <location>
        <begin position="842"/>
        <end position="854"/>
    </location>
</feature>
<feature type="region of interest" description="Disordered" evidence="3">
    <location>
        <begin position="532"/>
        <end position="566"/>
    </location>
</feature>
<feature type="compositionally biased region" description="Polar residues" evidence="3">
    <location>
        <begin position="635"/>
        <end position="651"/>
    </location>
</feature>
<name>A0A388KIB6_CHABU</name>
<dbReference type="OrthoDB" id="1922539at2759"/>
<feature type="compositionally biased region" description="Low complexity" evidence="3">
    <location>
        <begin position="619"/>
        <end position="632"/>
    </location>
</feature>
<organism evidence="5 6">
    <name type="scientific">Chara braunii</name>
    <name type="common">Braun's stonewort</name>
    <dbReference type="NCBI Taxonomy" id="69332"/>
    <lineage>
        <taxon>Eukaryota</taxon>
        <taxon>Viridiplantae</taxon>
        <taxon>Streptophyta</taxon>
        <taxon>Charophyceae</taxon>
        <taxon>Charales</taxon>
        <taxon>Characeae</taxon>
        <taxon>Chara</taxon>
    </lineage>
</organism>
<feature type="compositionally biased region" description="Basic and acidic residues" evidence="3">
    <location>
        <begin position="551"/>
        <end position="562"/>
    </location>
</feature>
<feature type="compositionally biased region" description="Pro residues" evidence="3">
    <location>
        <begin position="867"/>
        <end position="891"/>
    </location>
</feature>
<evidence type="ECO:0000256" key="3">
    <source>
        <dbReference type="SAM" id="MobiDB-lite"/>
    </source>
</evidence>
<dbReference type="OMA" id="MRNCKEF"/>
<gene>
    <name evidence="5" type="ORF">CBR_g4598</name>
</gene>
<keyword evidence="1 2" id="KW-0175">Coiled coil</keyword>
<dbReference type="Proteomes" id="UP000265515">
    <property type="component" value="Unassembled WGS sequence"/>
</dbReference>
<dbReference type="AlphaFoldDB" id="A0A388KIB6"/>
<feature type="region of interest" description="Disordered" evidence="3">
    <location>
        <begin position="697"/>
        <end position="891"/>
    </location>
</feature>
<evidence type="ECO:0008006" key="7">
    <source>
        <dbReference type="Google" id="ProtNLM"/>
    </source>
</evidence>
<sequence length="1197" mass="132503">MWVRFALIAASAVAWHVGRNRPREAVGGPPSTNCKRTGRTDGSGEKPRDGTAAVPRETGEKAADGAAAVPPEAHGEAAEAEALVSDLNDIVDLFFDKIITGQGEVERGNFQKRGGDALADGDEQKSITAAPAKGKEHTNAAVSAFLPGWDSEEDSEEDLERTLLFLVDGDHHGDGAMAQAATPRATAAAAKSTEKGKDESSSSARDTYAQLAMMLRSWREREKECVQRHEDMCLMLCGLQREAAIKASNNLDKAQRLSKGVEEKEMRVQTYMEMLREIREEEDTLKNIVSEFGKMESELVAEMEERRSRKEEMEAKLERFRKAVTIREEKKKAEVDGLVRKLLELDSKEREKERAGEKQTHQARYSVSVLNQQAEAERKHEAELENRVKLLGDLERQMEQMSARSAELTSACRQMVEVLARLVSECEKLATTPESQVLSRLEEEIHVQEELNRELKGKVDELQDTHFSDMGEIVYLRWMNACLRFELQDYEPPAGKVSAATLSRSRSPRSWEIARATLLEYAGPQFVRRRAREVAERRKNSPNSSLMPGTPEREEPHRDRLGNVKQKSRRKFIGRLRLWGSGGREGAKGSSEVVASGHSSSSPTHHAIYGGSMSPGVSEADGAADGEALGDLYSPVSSSGSLTTPASGRSDELSINSREISFVAAYKALSKAMAGSDVDKKYPPFNRAQQMANMWGTPVSTISGEDDDRITEGGDDESKEMEIESEPDMQPLTFEERERESYPQPVKIGTKSSAIVPRPDGIRAMESSPNSVERKGVTTWKPMREKRRPTTRMSVKGRPQTEGTEAGGQDLAVNSGRKPIGNEAKEGAEPRTKKPLRIATAPPKPSVRQPPTPQPNGIRASSGSGVPLPPPGPTSGPGGIPMPPPLAPPPPPGALLGFGLKMAGGGIGPATTDLQALRRTPQVIELYQTLMKRDTKKEGLALAAGVETAAIERRGEMIIELERRSSHVKAVMTDVEVQRDFINDLAREIRSCAFSVIEDVVEFVKWMDEELSFLVDERAVLKHFDNWPEIKADALREAAFDFKGLADLETEVLSLDENEPSLSSEDLWRKMLKLLDRMETCVYALLRKRETTLPRFVELQIPTSWMQDSGMIRNLKRAASKVARVYLRRVNGEISVLEKPVDDYYDDPREALLLQGIRFAFRAHQFAGGFDAATMEVFRELSGFVETIMQESSAAKS</sequence>
<comment type="caution">
    <text evidence="5">The sequence shown here is derived from an EMBL/GenBank/DDBJ whole genome shotgun (WGS) entry which is preliminary data.</text>
</comment>
<evidence type="ECO:0000256" key="2">
    <source>
        <dbReference type="SAM" id="Coils"/>
    </source>
</evidence>
<evidence type="ECO:0000313" key="5">
    <source>
        <dbReference type="EMBL" id="GBG69767.1"/>
    </source>
</evidence>
<feature type="region of interest" description="Disordered" evidence="3">
    <location>
        <begin position="183"/>
        <end position="205"/>
    </location>
</feature>
<evidence type="ECO:0000313" key="6">
    <source>
        <dbReference type="Proteomes" id="UP000265515"/>
    </source>
</evidence>
<dbReference type="STRING" id="69332.A0A388KIB6"/>
<feature type="coiled-coil region" evidence="2">
    <location>
        <begin position="438"/>
        <end position="465"/>
    </location>
</feature>
<keyword evidence="6" id="KW-1185">Reference proteome</keyword>
<dbReference type="PANTHER" id="PTHR31342">
    <property type="entry name" value="PROTEIN CHUP1, CHLOROPLASTIC"/>
    <property type="match status" value="1"/>
</dbReference>
<dbReference type="EMBL" id="BFEA01000120">
    <property type="protein sequence ID" value="GBG69767.1"/>
    <property type="molecule type" value="Genomic_DNA"/>
</dbReference>
<dbReference type="Gramene" id="GBG69767">
    <property type="protein sequence ID" value="GBG69767"/>
    <property type="gene ID" value="CBR_g4598"/>
</dbReference>
<feature type="coiled-coil region" evidence="2">
    <location>
        <begin position="244"/>
        <end position="411"/>
    </location>
</feature>